<feature type="transmembrane region" description="Helical" evidence="7">
    <location>
        <begin position="118"/>
        <end position="138"/>
    </location>
</feature>
<feature type="transmembrane region" description="Helical" evidence="7">
    <location>
        <begin position="396"/>
        <end position="415"/>
    </location>
</feature>
<evidence type="ECO:0000256" key="2">
    <source>
        <dbReference type="ARBA" id="ARBA00010792"/>
    </source>
</evidence>
<dbReference type="CDD" id="cd03392">
    <property type="entry name" value="PAP2_like_2"/>
    <property type="match status" value="1"/>
</dbReference>
<dbReference type="Gene3D" id="1.20.144.10">
    <property type="entry name" value="Phosphatidic acid phosphatase type 2/haloperoxidase"/>
    <property type="match status" value="1"/>
</dbReference>
<feature type="transmembrane region" description="Helical" evidence="7">
    <location>
        <begin position="322"/>
        <end position="343"/>
    </location>
</feature>
<comment type="subcellular location">
    <subcellularLocation>
        <location evidence="1">Cell membrane</location>
        <topology evidence="1">Multi-pass membrane protein</topology>
    </subcellularLocation>
</comment>
<feature type="transmembrane region" description="Helical" evidence="7">
    <location>
        <begin position="20"/>
        <end position="51"/>
    </location>
</feature>
<feature type="transmembrane region" description="Helical" evidence="7">
    <location>
        <begin position="63"/>
        <end position="85"/>
    </location>
</feature>
<dbReference type="PANTHER" id="PTHR30353:SF15">
    <property type="entry name" value="INNER MEMBRANE PROTEIN YABI"/>
    <property type="match status" value="1"/>
</dbReference>
<keyword evidence="10" id="KW-1185">Reference proteome</keyword>
<evidence type="ECO:0000259" key="8">
    <source>
        <dbReference type="SMART" id="SM00014"/>
    </source>
</evidence>
<keyword evidence="5 7" id="KW-1133">Transmembrane helix</keyword>
<protein>
    <submittedName>
        <fullName evidence="9">Bifunctional DedA family/phosphatase PAP2 family protein</fullName>
    </submittedName>
</protein>
<evidence type="ECO:0000256" key="6">
    <source>
        <dbReference type="ARBA" id="ARBA00023136"/>
    </source>
</evidence>
<comment type="similarity">
    <text evidence="2">Belongs to the DedA family.</text>
</comment>
<dbReference type="InterPro" id="IPR036938">
    <property type="entry name" value="PAP2/HPO_sf"/>
</dbReference>
<feature type="domain" description="Phosphatidic acid phosphatase type 2/haloperoxidase" evidence="8">
    <location>
        <begin position="325"/>
        <end position="436"/>
    </location>
</feature>
<dbReference type="Pfam" id="PF09335">
    <property type="entry name" value="VTT_dom"/>
    <property type="match status" value="1"/>
</dbReference>
<feature type="transmembrane region" description="Helical" evidence="7">
    <location>
        <begin position="421"/>
        <end position="439"/>
    </location>
</feature>
<dbReference type="EMBL" id="JANCMW010000014">
    <property type="protein sequence ID" value="MDF0752253.1"/>
    <property type="molecule type" value="Genomic_DNA"/>
</dbReference>
<evidence type="ECO:0000256" key="5">
    <source>
        <dbReference type="ARBA" id="ARBA00022989"/>
    </source>
</evidence>
<organism evidence="9 10">
    <name type="scientific">Marinobacter iranensis</name>
    <dbReference type="NCBI Taxonomy" id="2962607"/>
    <lineage>
        <taxon>Bacteria</taxon>
        <taxon>Pseudomonadati</taxon>
        <taxon>Pseudomonadota</taxon>
        <taxon>Gammaproteobacteria</taxon>
        <taxon>Pseudomonadales</taxon>
        <taxon>Marinobacteraceae</taxon>
        <taxon>Marinobacter</taxon>
    </lineage>
</organism>
<evidence type="ECO:0000256" key="1">
    <source>
        <dbReference type="ARBA" id="ARBA00004651"/>
    </source>
</evidence>
<feature type="transmembrane region" description="Helical" evidence="7">
    <location>
        <begin position="145"/>
        <end position="166"/>
    </location>
</feature>
<keyword evidence="4 7" id="KW-0812">Transmembrane</keyword>
<evidence type="ECO:0000256" key="3">
    <source>
        <dbReference type="ARBA" id="ARBA00022475"/>
    </source>
</evidence>
<keyword evidence="6 7" id="KW-0472">Membrane</keyword>
<proteinExistence type="inferred from homology"/>
<dbReference type="PANTHER" id="PTHR30353">
    <property type="entry name" value="INNER MEMBRANE PROTEIN DEDA-RELATED"/>
    <property type="match status" value="1"/>
</dbReference>
<comment type="caution">
    <text evidence="9">The sequence shown here is derived from an EMBL/GenBank/DDBJ whole genome shotgun (WGS) entry which is preliminary data.</text>
</comment>
<dbReference type="InterPro" id="IPR032816">
    <property type="entry name" value="VTT_dom"/>
</dbReference>
<evidence type="ECO:0000313" key="9">
    <source>
        <dbReference type="EMBL" id="MDF0752253.1"/>
    </source>
</evidence>
<dbReference type="InterPro" id="IPR000326">
    <property type="entry name" value="PAP2/HPO"/>
</dbReference>
<dbReference type="Pfam" id="PF01569">
    <property type="entry name" value="PAP2"/>
    <property type="match status" value="1"/>
</dbReference>
<evidence type="ECO:0000256" key="4">
    <source>
        <dbReference type="ARBA" id="ARBA00022692"/>
    </source>
</evidence>
<evidence type="ECO:0000313" key="10">
    <source>
        <dbReference type="Proteomes" id="UP001143391"/>
    </source>
</evidence>
<name>A0ABT5YEX8_9GAMM</name>
<reference evidence="9" key="1">
    <citation type="submission" date="2022-07" db="EMBL/GenBank/DDBJ databases">
        <title>Marinobacter iranensis a new bacterium isolate from a hipersaline lake in Iran.</title>
        <authorList>
            <person name="Mohammad A.M.A."/>
            <person name="Cristina S.-P."/>
            <person name="Antonio V."/>
        </authorList>
    </citation>
    <scope>NUCLEOTIDE SEQUENCE</scope>
    <source>
        <strain evidence="9">71-i</strain>
    </source>
</reference>
<gene>
    <name evidence="9" type="ORF">NLU14_18650</name>
</gene>
<dbReference type="Proteomes" id="UP001143391">
    <property type="component" value="Unassembled WGS sequence"/>
</dbReference>
<sequence length="496" mass="53695">MTSEWLQALTQWLGTNPGWLSAALFLTAFLESLALAGILIPGVAILFAVAVLAGQVSLPIGEVLLWAAAGAVAGDGISFALGRLFQGRLDKLWPLNHFPGFVAKGEVFFRRHGGKSVVIGRFVGPIRPIIPLVAGAFLMPWRRFLAFNLSSAAAWAPVYVLPGYLVGSALASDIEPPAHFYPVIAISAGILMLIYLVLFRFQLGLGHSSQLYRWLARLTTRYHATHRFWRLYTSQRPAQAGEFPLPSLSLALGAGALFMIWSQLATATQILTPFDDLALRWFAQLRNPLLDPVMILLTLLGDPPVLLAAAALGTLALCFRGYYAAALHVLGAAVLTTLLVWGLKSLTAVPRPDIVLGPPASGAFPSGHATGFTVFSALVASFIARESRHHRRWRHYLIFSIPIVLGALSRLYLGVHWFTDVVAGVLLGLSICGLVRASYSRYDNIPLARNATLLVAAGGWAAFAVWYVIAHWTEAIRLYAPAASQAMFFSPVPLTA</sequence>
<accession>A0ABT5YEX8</accession>
<dbReference type="InterPro" id="IPR032818">
    <property type="entry name" value="DedA-like"/>
</dbReference>
<feature type="transmembrane region" description="Helical" evidence="7">
    <location>
        <begin position="451"/>
        <end position="469"/>
    </location>
</feature>
<feature type="transmembrane region" description="Helical" evidence="7">
    <location>
        <begin position="178"/>
        <end position="199"/>
    </location>
</feature>
<evidence type="ECO:0000256" key="7">
    <source>
        <dbReference type="SAM" id="Phobius"/>
    </source>
</evidence>
<keyword evidence="3" id="KW-1003">Cell membrane</keyword>
<dbReference type="SUPFAM" id="SSF48317">
    <property type="entry name" value="Acid phosphatase/Vanadium-dependent haloperoxidase"/>
    <property type="match status" value="1"/>
</dbReference>
<feature type="transmembrane region" description="Helical" evidence="7">
    <location>
        <begin position="363"/>
        <end position="384"/>
    </location>
</feature>
<dbReference type="RefSeq" id="WP_275709395.1">
    <property type="nucleotide sequence ID" value="NZ_JANCMW010000014.1"/>
</dbReference>
<feature type="transmembrane region" description="Helical" evidence="7">
    <location>
        <begin position="250"/>
        <end position="272"/>
    </location>
</feature>
<feature type="transmembrane region" description="Helical" evidence="7">
    <location>
        <begin position="292"/>
        <end position="315"/>
    </location>
</feature>
<dbReference type="SMART" id="SM00014">
    <property type="entry name" value="acidPPc"/>
    <property type="match status" value="1"/>
</dbReference>